<evidence type="ECO:0008006" key="4">
    <source>
        <dbReference type="Google" id="ProtNLM"/>
    </source>
</evidence>
<feature type="coiled-coil region" evidence="1">
    <location>
        <begin position="200"/>
        <end position="237"/>
    </location>
</feature>
<comment type="caution">
    <text evidence="2">The sequence shown here is derived from an EMBL/GenBank/DDBJ whole genome shotgun (WGS) entry which is preliminary data.</text>
</comment>
<dbReference type="EMBL" id="JBGBDC010000002">
    <property type="protein sequence ID" value="MEY2250334.1"/>
    <property type="molecule type" value="Genomic_DNA"/>
</dbReference>
<protein>
    <recommendedName>
        <fullName evidence="4">DUF1351 domain-containing protein</fullName>
    </recommendedName>
</protein>
<gene>
    <name evidence="2" type="ORF">AB7A72_04920</name>
</gene>
<sequence length="355" mass="37616">MSNELTTTALGTPSINDAALALFTPLAAHMTALAAKYHNVAYDMTTTKGAKAARDARLELRESGRFAIQRLRDQTKGQLNDCKTVIETEATRLIAIVEPAEVAIDKQIKAHEQKLADEKAAKEKAEAERVQKHTDAIATIAGYSDKARGLAVERIEAGITYVRGIDVSAAMFEEFADRAAAEKAATISRLEQMAADRRRVDAAEAQRQENERVAAELAAQQLKLDEQATELARQREALAPSPQAAPVAAPAAPAPAPAAAAARLATAVMPTPAARAAAGAAPAAEVHTDARVSLVQIKTLIAPLSIDAAGLEQLGFPHVATDKSKRLYRACDLPAIREAMVQHLAGLGLELPLAP</sequence>
<evidence type="ECO:0000256" key="1">
    <source>
        <dbReference type="SAM" id="Coils"/>
    </source>
</evidence>
<dbReference type="RefSeq" id="WP_369459186.1">
    <property type="nucleotide sequence ID" value="NZ_JBGBDC010000002.1"/>
</dbReference>
<name>A0ABV4AYP5_9BURK</name>
<evidence type="ECO:0000313" key="2">
    <source>
        <dbReference type="EMBL" id="MEY2250334.1"/>
    </source>
</evidence>
<accession>A0ABV4AYP5</accession>
<dbReference type="Proteomes" id="UP001562178">
    <property type="component" value="Unassembled WGS sequence"/>
</dbReference>
<keyword evidence="3" id="KW-1185">Reference proteome</keyword>
<keyword evidence="1" id="KW-0175">Coiled coil</keyword>
<evidence type="ECO:0000313" key="3">
    <source>
        <dbReference type="Proteomes" id="UP001562178"/>
    </source>
</evidence>
<reference evidence="2 3" key="1">
    <citation type="journal article" date="2016" name="Int. J. Syst. Evol. Microbiol.">
        <title>Description of Comamonas sediminis sp. nov., isolated from lagoon sediments.</title>
        <authorList>
            <person name="Subhash Y."/>
            <person name="Bang J.J."/>
            <person name="You T.H."/>
            <person name="Lee S.S."/>
        </authorList>
    </citation>
    <scope>NUCLEOTIDE SEQUENCE [LARGE SCALE GENOMIC DNA]</scope>
    <source>
        <strain evidence="2 3">JCM 31169</strain>
    </source>
</reference>
<proteinExistence type="predicted"/>
<organism evidence="2 3">
    <name type="scientific">Comamonas sediminis</name>
    <dbReference type="NCBI Taxonomy" id="1783360"/>
    <lineage>
        <taxon>Bacteria</taxon>
        <taxon>Pseudomonadati</taxon>
        <taxon>Pseudomonadota</taxon>
        <taxon>Betaproteobacteria</taxon>
        <taxon>Burkholderiales</taxon>
        <taxon>Comamonadaceae</taxon>
        <taxon>Comamonas</taxon>
    </lineage>
</organism>